<dbReference type="FunFam" id="3.30.70.940:FF:000002">
    <property type="entry name" value="Transcription termination/antitermination protein NusG"/>
    <property type="match status" value="1"/>
</dbReference>
<dbReference type="PANTHER" id="PTHR30265">
    <property type="entry name" value="RHO-INTERACTING TRANSCRIPTION TERMINATION FACTOR NUSG"/>
    <property type="match status" value="1"/>
</dbReference>
<gene>
    <name evidence="8" type="ORF">MNBD_ACTINO02-1792</name>
</gene>
<dbReference type="InterPro" id="IPR043425">
    <property type="entry name" value="NusG-like"/>
</dbReference>
<feature type="domain" description="NusG-like N-terminal" evidence="6">
    <location>
        <begin position="36"/>
        <end position="144"/>
    </location>
</feature>
<keyword evidence="4" id="KW-0804">Transcription</keyword>
<evidence type="ECO:0000259" key="6">
    <source>
        <dbReference type="SMART" id="SM00738"/>
    </source>
</evidence>
<dbReference type="PANTHER" id="PTHR30265:SF2">
    <property type="entry name" value="TRANSCRIPTION TERMINATION_ANTITERMINATION PROTEIN NUSG"/>
    <property type="match status" value="1"/>
</dbReference>
<reference evidence="8" key="1">
    <citation type="submission" date="2018-06" db="EMBL/GenBank/DDBJ databases">
        <authorList>
            <person name="Zhirakovskaya E."/>
        </authorList>
    </citation>
    <scope>NUCLEOTIDE SEQUENCE</scope>
</reference>
<dbReference type="GO" id="GO:0005829">
    <property type="term" value="C:cytosol"/>
    <property type="evidence" value="ECO:0007669"/>
    <property type="project" value="UniProtKB-ARBA"/>
</dbReference>
<accession>A0A3B0SND0</accession>
<dbReference type="InterPro" id="IPR047050">
    <property type="entry name" value="NGN"/>
</dbReference>
<dbReference type="Gene3D" id="3.30.70.940">
    <property type="entry name" value="NusG, N-terminal domain"/>
    <property type="match status" value="1"/>
</dbReference>
<dbReference type="InterPro" id="IPR015869">
    <property type="entry name" value="Transcrpt_antiterm_NusG_bac_CS"/>
</dbReference>
<dbReference type="SUPFAM" id="SSF82679">
    <property type="entry name" value="N-utilization substance G protein NusG, N-terminal domain"/>
    <property type="match status" value="1"/>
</dbReference>
<dbReference type="InterPro" id="IPR005824">
    <property type="entry name" value="KOW"/>
</dbReference>
<feature type="region of interest" description="Disordered" evidence="5">
    <location>
        <begin position="1"/>
        <end position="30"/>
    </location>
</feature>
<evidence type="ECO:0000256" key="5">
    <source>
        <dbReference type="SAM" id="MobiDB-lite"/>
    </source>
</evidence>
<keyword evidence="3" id="KW-0805">Transcription regulation</keyword>
<protein>
    <submittedName>
        <fullName evidence="8">Transcription antitermination protein NusG</fullName>
    </submittedName>
</protein>
<evidence type="ECO:0000256" key="1">
    <source>
        <dbReference type="ARBA" id="ARBA00022472"/>
    </source>
</evidence>
<dbReference type="GO" id="GO:0006353">
    <property type="term" value="P:DNA-templated transcription termination"/>
    <property type="evidence" value="ECO:0007669"/>
    <property type="project" value="UniProtKB-KW"/>
</dbReference>
<dbReference type="SMART" id="SM00739">
    <property type="entry name" value="KOW"/>
    <property type="match status" value="1"/>
</dbReference>
<dbReference type="InterPro" id="IPR014722">
    <property type="entry name" value="Rib_uL2_dom2"/>
</dbReference>
<name>A0A3B0SND0_9ZZZZ</name>
<dbReference type="EMBL" id="UOEK01000331">
    <property type="protein sequence ID" value="VAW05950.1"/>
    <property type="molecule type" value="Genomic_DNA"/>
</dbReference>
<organism evidence="8">
    <name type="scientific">hydrothermal vent metagenome</name>
    <dbReference type="NCBI Taxonomy" id="652676"/>
    <lineage>
        <taxon>unclassified sequences</taxon>
        <taxon>metagenomes</taxon>
        <taxon>ecological metagenomes</taxon>
    </lineage>
</organism>
<dbReference type="Pfam" id="PF02357">
    <property type="entry name" value="NusG"/>
    <property type="match status" value="1"/>
</dbReference>
<dbReference type="GO" id="GO:0032784">
    <property type="term" value="P:regulation of DNA-templated transcription elongation"/>
    <property type="evidence" value="ECO:0007669"/>
    <property type="project" value="InterPro"/>
</dbReference>
<dbReference type="NCBIfam" id="TIGR00922">
    <property type="entry name" value="nusG"/>
    <property type="match status" value="1"/>
</dbReference>
<feature type="compositionally biased region" description="Acidic residues" evidence="5">
    <location>
        <begin position="9"/>
        <end position="18"/>
    </location>
</feature>
<evidence type="ECO:0000256" key="2">
    <source>
        <dbReference type="ARBA" id="ARBA00022814"/>
    </source>
</evidence>
<dbReference type="PRINTS" id="PR00338">
    <property type="entry name" value="NUSGTNSCPFCT"/>
</dbReference>
<dbReference type="CDD" id="cd09891">
    <property type="entry name" value="NGN_Bact_1"/>
    <property type="match status" value="1"/>
</dbReference>
<evidence type="ECO:0000313" key="8">
    <source>
        <dbReference type="EMBL" id="VAW05950.1"/>
    </source>
</evidence>
<dbReference type="HAMAP" id="MF_00948">
    <property type="entry name" value="NusG"/>
    <property type="match status" value="1"/>
</dbReference>
<dbReference type="SMART" id="SM00738">
    <property type="entry name" value="NGN"/>
    <property type="match status" value="1"/>
</dbReference>
<evidence type="ECO:0000256" key="3">
    <source>
        <dbReference type="ARBA" id="ARBA00023015"/>
    </source>
</evidence>
<dbReference type="PROSITE" id="PS01014">
    <property type="entry name" value="NUSG"/>
    <property type="match status" value="1"/>
</dbReference>
<proteinExistence type="inferred from homology"/>
<dbReference type="FunFam" id="2.30.30.30:FF:000002">
    <property type="entry name" value="Transcription termination/antitermination factor NusG"/>
    <property type="match status" value="1"/>
</dbReference>
<evidence type="ECO:0000259" key="7">
    <source>
        <dbReference type="SMART" id="SM00739"/>
    </source>
</evidence>
<dbReference type="InterPro" id="IPR036735">
    <property type="entry name" value="NGN_dom_sf"/>
</dbReference>
<dbReference type="AlphaFoldDB" id="A0A3B0SND0"/>
<keyword evidence="2" id="KW-0889">Transcription antitermination</keyword>
<keyword evidence="1" id="KW-0806">Transcription termination</keyword>
<dbReference type="GO" id="GO:0006354">
    <property type="term" value="P:DNA-templated transcription elongation"/>
    <property type="evidence" value="ECO:0007669"/>
    <property type="project" value="InterPro"/>
</dbReference>
<dbReference type="GO" id="GO:0031564">
    <property type="term" value="P:transcription antitermination"/>
    <property type="evidence" value="ECO:0007669"/>
    <property type="project" value="UniProtKB-KW"/>
</dbReference>
<dbReference type="Pfam" id="PF00467">
    <property type="entry name" value="KOW"/>
    <property type="match status" value="1"/>
</dbReference>
<dbReference type="SUPFAM" id="SSF50104">
    <property type="entry name" value="Translation proteins SH3-like domain"/>
    <property type="match status" value="1"/>
</dbReference>
<dbReference type="InterPro" id="IPR008991">
    <property type="entry name" value="Translation_prot_SH3-like_sf"/>
</dbReference>
<sequence length="212" mass="24018">MSDVTEAPDLTEESDEATDTPAPYVEPAPESPYDLPGSWYVVHSYSGYENKVKVNLETRVKSMHLEDKIFDVVIPMEDVVEFKGGKKVTVQRKKFPGYILCRLYLDDDAWYAVRNTPGVTGFVGSGTKPTPLSRREVERILGVRKDEIEKEKPRFKPAWEVGETVRVVTGPFADFNGIVEDINVDQSKVRVLVDIFGRETPVELSFDQILKF</sequence>
<dbReference type="InterPro" id="IPR006645">
    <property type="entry name" value="NGN-like_dom"/>
</dbReference>
<dbReference type="Gene3D" id="2.30.30.30">
    <property type="match status" value="1"/>
</dbReference>
<evidence type="ECO:0000256" key="4">
    <source>
        <dbReference type="ARBA" id="ARBA00023163"/>
    </source>
</evidence>
<feature type="domain" description="KOW" evidence="7">
    <location>
        <begin position="158"/>
        <end position="185"/>
    </location>
</feature>
<dbReference type="InterPro" id="IPR001062">
    <property type="entry name" value="Transcrpt_antiterm_NusG"/>
</dbReference>
<dbReference type="CDD" id="cd06091">
    <property type="entry name" value="KOW_NusG"/>
    <property type="match status" value="1"/>
</dbReference>